<keyword evidence="2" id="KW-1185">Reference proteome</keyword>
<proteinExistence type="predicted"/>
<accession>A0ABW4GLX8</accession>
<dbReference type="Proteomes" id="UP001597097">
    <property type="component" value="Unassembled WGS sequence"/>
</dbReference>
<sequence>MGAAGAANAANAASGRLTLIGDIGAVTFNYTTCQPPVQYHSQLREINSFLNQPPPDCQAILVNPAGARKVLCVGRGNVPFEFRQATQIIIQPGTAPNCGFEPTGRD</sequence>
<evidence type="ECO:0000313" key="2">
    <source>
        <dbReference type="Proteomes" id="UP001597097"/>
    </source>
</evidence>
<reference evidence="2" key="1">
    <citation type="journal article" date="2019" name="Int. J. Syst. Evol. Microbiol.">
        <title>The Global Catalogue of Microorganisms (GCM) 10K type strain sequencing project: providing services to taxonomists for standard genome sequencing and annotation.</title>
        <authorList>
            <consortium name="The Broad Institute Genomics Platform"/>
            <consortium name="The Broad Institute Genome Sequencing Center for Infectious Disease"/>
            <person name="Wu L."/>
            <person name="Ma J."/>
        </authorList>
    </citation>
    <scope>NUCLEOTIDE SEQUENCE [LARGE SCALE GENOMIC DNA]</scope>
    <source>
        <strain evidence="2">CGMCC 1.15399</strain>
    </source>
</reference>
<comment type="caution">
    <text evidence="1">The sequence shown here is derived from an EMBL/GenBank/DDBJ whole genome shotgun (WGS) entry which is preliminary data.</text>
</comment>
<name>A0ABW4GLX8_9ACTN</name>
<evidence type="ECO:0000313" key="1">
    <source>
        <dbReference type="EMBL" id="MFD1543762.1"/>
    </source>
</evidence>
<organism evidence="1 2">
    <name type="scientific">Nonomuraea guangzhouensis</name>
    <dbReference type="NCBI Taxonomy" id="1291555"/>
    <lineage>
        <taxon>Bacteria</taxon>
        <taxon>Bacillati</taxon>
        <taxon>Actinomycetota</taxon>
        <taxon>Actinomycetes</taxon>
        <taxon>Streptosporangiales</taxon>
        <taxon>Streptosporangiaceae</taxon>
        <taxon>Nonomuraea</taxon>
    </lineage>
</organism>
<dbReference type="EMBL" id="JBHUCM010000041">
    <property type="protein sequence ID" value="MFD1543762.1"/>
    <property type="molecule type" value="Genomic_DNA"/>
</dbReference>
<gene>
    <name evidence="1" type="ORF">ACFSJ0_42430</name>
</gene>
<protein>
    <submittedName>
        <fullName evidence="1">Uncharacterized protein</fullName>
    </submittedName>
</protein>